<organism evidence="1 2">
    <name type="scientific">Thioalkalivibrio halophilus</name>
    <dbReference type="NCBI Taxonomy" id="252474"/>
    <lineage>
        <taxon>Bacteria</taxon>
        <taxon>Pseudomonadati</taxon>
        <taxon>Pseudomonadota</taxon>
        <taxon>Gammaproteobacteria</taxon>
        <taxon>Chromatiales</taxon>
        <taxon>Ectothiorhodospiraceae</taxon>
        <taxon>Thioalkalivibrio</taxon>
    </lineage>
</organism>
<dbReference type="RefSeq" id="WP_077244127.1">
    <property type="nucleotide sequence ID" value="NZ_MUZR01000018.1"/>
</dbReference>
<proteinExistence type="predicted"/>
<dbReference type="InterPro" id="IPR027417">
    <property type="entry name" value="P-loop_NTPase"/>
</dbReference>
<gene>
    <name evidence="1" type="ORF">B1A74_06455</name>
</gene>
<reference evidence="1 2" key="1">
    <citation type="submission" date="2017-02" db="EMBL/GenBank/DDBJ databases">
        <title>Genomic diversity within the haloalkaliphilic genus Thioalkalivibrio.</title>
        <authorList>
            <person name="Ahn A.-C."/>
            <person name="Meier-Kolthoff J."/>
            <person name="Overmars L."/>
            <person name="Richter M."/>
            <person name="Woyke T."/>
            <person name="Sorokin D.Y."/>
            <person name="Muyzer G."/>
        </authorList>
    </citation>
    <scope>NUCLEOTIDE SEQUENCE [LARGE SCALE GENOMIC DNA]</scope>
    <source>
        <strain evidence="1 2">HL17</strain>
    </source>
</reference>
<name>A0A1V2ZYT8_9GAMM</name>
<comment type="caution">
    <text evidence="1">The sequence shown here is derived from an EMBL/GenBank/DDBJ whole genome shotgun (WGS) entry which is preliminary data.</text>
</comment>
<sequence>MTTRATPPVIIIGMHRSGTSLLTRVLQQAGFFMGVGASRNEEAAFTNAINAWLFREASATWDRPESFDWLLEDETLRPWLLDYMEGVVRGPASLRFLGFRRGLRGGGMPGQNRPWGWKDPRNTYTLPLWLELFPQARVLHITRHGVDVAASLRARRRGVFDRRVRRYRSLRGWYRNHPGAPARRGFAPQVRCRTLEGGFSLWESYLQRAREHVRALGPNAMEIAYEDLLRDPARLLPQALEFCGCPPDAERVAAAAAAFRPDRAHAWQQDEELRAFATNVSDRLARLGYVPPAEYVSDRTG</sequence>
<dbReference type="EMBL" id="MUZR01000018">
    <property type="protein sequence ID" value="OOC10274.1"/>
    <property type="molecule type" value="Genomic_DNA"/>
</dbReference>
<evidence type="ECO:0000313" key="2">
    <source>
        <dbReference type="Proteomes" id="UP000189177"/>
    </source>
</evidence>
<protein>
    <submittedName>
        <fullName evidence="1">Sulfotransferase family protein</fullName>
    </submittedName>
</protein>
<dbReference type="OrthoDB" id="9179784at2"/>
<dbReference type="GO" id="GO:0016740">
    <property type="term" value="F:transferase activity"/>
    <property type="evidence" value="ECO:0007669"/>
    <property type="project" value="UniProtKB-KW"/>
</dbReference>
<keyword evidence="1" id="KW-0808">Transferase</keyword>
<evidence type="ECO:0000313" key="1">
    <source>
        <dbReference type="EMBL" id="OOC10274.1"/>
    </source>
</evidence>
<dbReference type="SUPFAM" id="SSF52540">
    <property type="entry name" value="P-loop containing nucleoside triphosphate hydrolases"/>
    <property type="match status" value="1"/>
</dbReference>
<dbReference type="Proteomes" id="UP000189177">
    <property type="component" value="Unassembled WGS sequence"/>
</dbReference>
<accession>A0A1V2ZYT8</accession>
<dbReference type="Pfam" id="PF13469">
    <property type="entry name" value="Sulfotransfer_3"/>
    <property type="match status" value="1"/>
</dbReference>
<dbReference type="AlphaFoldDB" id="A0A1V2ZYT8"/>
<dbReference type="Gene3D" id="3.40.50.300">
    <property type="entry name" value="P-loop containing nucleotide triphosphate hydrolases"/>
    <property type="match status" value="1"/>
</dbReference>
<dbReference type="STRING" id="252474.B1A74_06455"/>
<keyword evidence="2" id="KW-1185">Reference proteome</keyword>